<name>A0A4R3LRJ3_9HYPH</name>
<dbReference type="Gene3D" id="1.10.10.10">
    <property type="entry name" value="Winged helix-like DNA-binding domain superfamily/Winged helix DNA-binding domain"/>
    <property type="match status" value="1"/>
</dbReference>
<dbReference type="Gene3D" id="3.40.50.2300">
    <property type="match status" value="1"/>
</dbReference>
<dbReference type="PROSITE" id="PS50921">
    <property type="entry name" value="ANTAR"/>
    <property type="match status" value="1"/>
</dbReference>
<sequence>MSAQDRRIIDLLRATRAVVLHPADHDRETLEGQLRRIGCEVHSAWPPPSDLPLGADVVFLLVDPPQEPNLPWMISEAGPTIVAIIEYENPTVLRALIDSNAHGVVVKPLRPFGILSSLVLARSLHGYSRRIEKKVKKLEETMKARRDVEKAVKILADLRGVPEAQAYEIIRAQATRKRVSMSQVATALIGAQDVLKDSAPD</sequence>
<dbReference type="InterPro" id="IPR011006">
    <property type="entry name" value="CheY-like_superfamily"/>
</dbReference>
<gene>
    <name evidence="2" type="ORF">EDC22_1229</name>
</gene>
<proteinExistence type="predicted"/>
<reference evidence="2 3" key="1">
    <citation type="submission" date="2019-03" db="EMBL/GenBank/DDBJ databases">
        <title>Genomic Encyclopedia of Type Strains, Phase IV (KMG-IV): sequencing the most valuable type-strain genomes for metagenomic binning, comparative biology and taxonomic classification.</title>
        <authorList>
            <person name="Goeker M."/>
        </authorList>
    </citation>
    <scope>NUCLEOTIDE SEQUENCE [LARGE SCALE GENOMIC DNA]</scope>
    <source>
        <strain evidence="2 3">DSM 19345</strain>
    </source>
</reference>
<keyword evidence="3" id="KW-1185">Reference proteome</keyword>
<accession>A0A4R3LRJ3</accession>
<dbReference type="AlphaFoldDB" id="A0A4R3LRJ3"/>
<evidence type="ECO:0000259" key="1">
    <source>
        <dbReference type="PROSITE" id="PS50921"/>
    </source>
</evidence>
<dbReference type="SMART" id="SM01012">
    <property type="entry name" value="ANTAR"/>
    <property type="match status" value="1"/>
</dbReference>
<dbReference type="InterPro" id="IPR008327">
    <property type="entry name" value="Sig_transdc_resp-reg_antiterm"/>
</dbReference>
<dbReference type="Pfam" id="PF03861">
    <property type="entry name" value="ANTAR"/>
    <property type="match status" value="1"/>
</dbReference>
<dbReference type="EMBL" id="SMAK01000022">
    <property type="protein sequence ID" value="TCT03030.1"/>
    <property type="molecule type" value="Genomic_DNA"/>
</dbReference>
<dbReference type="GO" id="GO:0003723">
    <property type="term" value="F:RNA binding"/>
    <property type="evidence" value="ECO:0007669"/>
    <property type="project" value="InterPro"/>
</dbReference>
<feature type="domain" description="ANTAR" evidence="1">
    <location>
        <begin position="128"/>
        <end position="189"/>
    </location>
</feature>
<dbReference type="InterPro" id="IPR036388">
    <property type="entry name" value="WH-like_DNA-bd_sf"/>
</dbReference>
<dbReference type="OrthoDB" id="7366028at2"/>
<evidence type="ECO:0000313" key="3">
    <source>
        <dbReference type="Proteomes" id="UP000295678"/>
    </source>
</evidence>
<comment type="caution">
    <text evidence="2">The sequence shown here is derived from an EMBL/GenBank/DDBJ whole genome shotgun (WGS) entry which is preliminary data.</text>
</comment>
<dbReference type="SUPFAM" id="SSF52172">
    <property type="entry name" value="CheY-like"/>
    <property type="match status" value="1"/>
</dbReference>
<dbReference type="Pfam" id="PF21332">
    <property type="entry name" value="AmiR_N"/>
    <property type="match status" value="1"/>
</dbReference>
<evidence type="ECO:0000313" key="2">
    <source>
        <dbReference type="EMBL" id="TCT03030.1"/>
    </source>
</evidence>
<organism evidence="2 3">
    <name type="scientific">Tepidamorphus gemmatus</name>
    <dbReference type="NCBI Taxonomy" id="747076"/>
    <lineage>
        <taxon>Bacteria</taxon>
        <taxon>Pseudomonadati</taxon>
        <taxon>Pseudomonadota</taxon>
        <taxon>Alphaproteobacteria</taxon>
        <taxon>Hyphomicrobiales</taxon>
        <taxon>Tepidamorphaceae</taxon>
        <taxon>Tepidamorphus</taxon>
    </lineage>
</organism>
<dbReference type="InterPro" id="IPR049021">
    <property type="entry name" value="AmiR_N"/>
</dbReference>
<dbReference type="Proteomes" id="UP000295678">
    <property type="component" value="Unassembled WGS sequence"/>
</dbReference>
<dbReference type="PIRSF" id="PIRSF036382">
    <property type="entry name" value="RR_antiterm"/>
    <property type="match status" value="1"/>
</dbReference>
<protein>
    <submittedName>
        <fullName evidence="2">AmiR/NasT family two-component response regulator</fullName>
    </submittedName>
</protein>
<dbReference type="InterPro" id="IPR005561">
    <property type="entry name" value="ANTAR"/>
</dbReference>
<dbReference type="RefSeq" id="WP_132808045.1">
    <property type="nucleotide sequence ID" value="NZ_SMAK01000022.1"/>
</dbReference>